<dbReference type="OrthoDB" id="10405655at2759"/>
<evidence type="ECO:0000313" key="3">
    <source>
        <dbReference type="Proteomes" id="UP000237105"/>
    </source>
</evidence>
<name>A0A2P5DAT7_PARAD</name>
<feature type="region of interest" description="Disordered" evidence="1">
    <location>
        <begin position="1"/>
        <end position="25"/>
    </location>
</feature>
<evidence type="ECO:0000313" key="2">
    <source>
        <dbReference type="EMBL" id="PON70403.1"/>
    </source>
</evidence>
<dbReference type="EMBL" id="JXTB01000050">
    <property type="protein sequence ID" value="PON70403.1"/>
    <property type="molecule type" value="Genomic_DNA"/>
</dbReference>
<feature type="region of interest" description="Disordered" evidence="1">
    <location>
        <begin position="61"/>
        <end position="83"/>
    </location>
</feature>
<dbReference type="AlphaFoldDB" id="A0A2P5DAT7"/>
<protein>
    <submittedName>
        <fullName evidence="2">Uncharacterized protein</fullName>
    </submittedName>
</protein>
<sequence length="139" mass="15594">MEGVVVGEATNDKEKETMADSIGANNEEADRLACVSNEEFKQPHDRYAVEQHNDASKHCIQSENRVHVDKEDENVKVRKDEEHQDIEMESCANFVNSLDSDTIDDVIRSAFVTKNMDESKAIALYIGSGSKCKLVEFTP</sequence>
<evidence type="ECO:0000256" key="1">
    <source>
        <dbReference type="SAM" id="MobiDB-lite"/>
    </source>
</evidence>
<feature type="compositionally biased region" description="Basic and acidic residues" evidence="1">
    <location>
        <begin position="64"/>
        <end position="83"/>
    </location>
</feature>
<comment type="caution">
    <text evidence="2">The sequence shown here is derived from an EMBL/GenBank/DDBJ whole genome shotgun (WGS) entry which is preliminary data.</text>
</comment>
<organism evidence="2 3">
    <name type="scientific">Parasponia andersonii</name>
    <name type="common">Sponia andersonii</name>
    <dbReference type="NCBI Taxonomy" id="3476"/>
    <lineage>
        <taxon>Eukaryota</taxon>
        <taxon>Viridiplantae</taxon>
        <taxon>Streptophyta</taxon>
        <taxon>Embryophyta</taxon>
        <taxon>Tracheophyta</taxon>
        <taxon>Spermatophyta</taxon>
        <taxon>Magnoliopsida</taxon>
        <taxon>eudicotyledons</taxon>
        <taxon>Gunneridae</taxon>
        <taxon>Pentapetalae</taxon>
        <taxon>rosids</taxon>
        <taxon>fabids</taxon>
        <taxon>Rosales</taxon>
        <taxon>Cannabaceae</taxon>
        <taxon>Parasponia</taxon>
    </lineage>
</organism>
<dbReference type="Proteomes" id="UP000237105">
    <property type="component" value="Unassembled WGS sequence"/>
</dbReference>
<feature type="non-terminal residue" evidence="2">
    <location>
        <position position="139"/>
    </location>
</feature>
<reference evidence="3" key="1">
    <citation type="submission" date="2016-06" db="EMBL/GenBank/DDBJ databases">
        <title>Parallel loss of symbiosis genes in relatives of nitrogen-fixing non-legume Parasponia.</title>
        <authorList>
            <person name="Van Velzen R."/>
            <person name="Holmer R."/>
            <person name="Bu F."/>
            <person name="Rutten L."/>
            <person name="Van Zeijl A."/>
            <person name="Liu W."/>
            <person name="Santuari L."/>
            <person name="Cao Q."/>
            <person name="Sharma T."/>
            <person name="Shen D."/>
            <person name="Roswanjaya Y."/>
            <person name="Wardhani T."/>
            <person name="Kalhor M.S."/>
            <person name="Jansen J."/>
            <person name="Van den Hoogen J."/>
            <person name="Gungor B."/>
            <person name="Hartog M."/>
            <person name="Hontelez J."/>
            <person name="Verver J."/>
            <person name="Yang W.-C."/>
            <person name="Schijlen E."/>
            <person name="Repin R."/>
            <person name="Schilthuizen M."/>
            <person name="Schranz E."/>
            <person name="Heidstra R."/>
            <person name="Miyata K."/>
            <person name="Fedorova E."/>
            <person name="Kohlen W."/>
            <person name="Bisseling T."/>
            <person name="Smit S."/>
            <person name="Geurts R."/>
        </authorList>
    </citation>
    <scope>NUCLEOTIDE SEQUENCE [LARGE SCALE GENOMIC DNA]</scope>
    <source>
        <strain evidence="3">cv. WU1-14</strain>
    </source>
</reference>
<accession>A0A2P5DAT7</accession>
<keyword evidence="3" id="KW-1185">Reference proteome</keyword>
<proteinExistence type="predicted"/>
<gene>
    <name evidence="2" type="ORF">PanWU01x14_080720</name>
</gene>